<dbReference type="InterPro" id="IPR036097">
    <property type="entry name" value="HisK_dim/P_sf"/>
</dbReference>
<feature type="domain" description="Response regulatory" evidence="20">
    <location>
        <begin position="1341"/>
        <end position="1460"/>
    </location>
</feature>
<comment type="catalytic activity">
    <reaction evidence="1">
        <text>ATP + protein L-histidine = ADP + protein N-phospho-L-histidine.</text>
        <dbReference type="EC" id="2.7.13.3"/>
    </reaction>
</comment>
<dbReference type="Pfam" id="PF00672">
    <property type="entry name" value="HAMP"/>
    <property type="match status" value="1"/>
</dbReference>
<dbReference type="SUPFAM" id="SSF55785">
    <property type="entry name" value="PYP-like sensor domain (PAS domain)"/>
    <property type="match status" value="4"/>
</dbReference>
<evidence type="ECO:0000256" key="14">
    <source>
        <dbReference type="ARBA" id="ARBA00064003"/>
    </source>
</evidence>
<dbReference type="PROSITE" id="PS50110">
    <property type="entry name" value="RESPONSE_REGULATORY"/>
    <property type="match status" value="1"/>
</dbReference>
<evidence type="ECO:0000259" key="23">
    <source>
        <dbReference type="PROSITE" id="PS50885"/>
    </source>
</evidence>
<comment type="subunit">
    <text evidence="14">At low DSF concentrations, interacts with RpfF.</text>
</comment>
<dbReference type="RefSeq" id="WP_269579754.1">
    <property type="nucleotide sequence ID" value="NZ_CP114588.1"/>
</dbReference>
<name>A0AA47KMN0_9GAMM</name>
<feature type="modified residue" description="4-aspartylphosphate" evidence="17">
    <location>
        <position position="1390"/>
    </location>
</feature>
<dbReference type="PROSITE" id="PS50109">
    <property type="entry name" value="HIS_KIN"/>
    <property type="match status" value="1"/>
</dbReference>
<evidence type="ECO:0000259" key="21">
    <source>
        <dbReference type="PROSITE" id="PS50112"/>
    </source>
</evidence>
<evidence type="ECO:0000259" key="19">
    <source>
        <dbReference type="PROSITE" id="PS50109"/>
    </source>
</evidence>
<keyword evidence="12" id="KW-0902">Two-component regulatory system</keyword>
<evidence type="ECO:0000256" key="4">
    <source>
        <dbReference type="ARBA" id="ARBA00022475"/>
    </source>
</evidence>
<feature type="domain" description="PAC" evidence="22">
    <location>
        <begin position="767"/>
        <end position="819"/>
    </location>
</feature>
<dbReference type="Gene3D" id="3.30.565.10">
    <property type="entry name" value="Histidine kinase-like ATPase, C-terminal domain"/>
    <property type="match status" value="1"/>
</dbReference>
<dbReference type="GO" id="GO:0005524">
    <property type="term" value="F:ATP binding"/>
    <property type="evidence" value="ECO:0007669"/>
    <property type="project" value="UniProtKB-KW"/>
</dbReference>
<dbReference type="CDD" id="cd17546">
    <property type="entry name" value="REC_hyHK_CKI1_RcsC-like"/>
    <property type="match status" value="1"/>
</dbReference>
<dbReference type="PANTHER" id="PTHR45339:SF1">
    <property type="entry name" value="HYBRID SIGNAL TRANSDUCTION HISTIDINE KINASE J"/>
    <property type="match status" value="1"/>
</dbReference>
<dbReference type="InterPro" id="IPR036641">
    <property type="entry name" value="HPT_dom_sf"/>
</dbReference>
<comment type="subcellular location">
    <subcellularLocation>
        <location evidence="2">Cell membrane</location>
        <topology evidence="2">Multi-pass membrane protein</topology>
    </subcellularLocation>
</comment>
<keyword evidence="4" id="KW-1003">Cell membrane</keyword>
<dbReference type="EMBL" id="CP114588">
    <property type="protein sequence ID" value="WBA09622.1"/>
    <property type="molecule type" value="Genomic_DNA"/>
</dbReference>
<keyword evidence="5 17" id="KW-0597">Phosphoprotein</keyword>
<evidence type="ECO:0000256" key="5">
    <source>
        <dbReference type="ARBA" id="ARBA00022553"/>
    </source>
</evidence>
<dbReference type="CDD" id="cd00130">
    <property type="entry name" value="PAS"/>
    <property type="match status" value="4"/>
</dbReference>
<feature type="domain" description="HAMP" evidence="23">
    <location>
        <begin position="350"/>
        <end position="403"/>
    </location>
</feature>
<keyword evidence="11 18" id="KW-1133">Transmembrane helix</keyword>
<dbReference type="Pfam" id="PF02518">
    <property type="entry name" value="HATPase_c"/>
    <property type="match status" value="1"/>
</dbReference>
<dbReference type="SUPFAM" id="SSF47384">
    <property type="entry name" value="Homodimeric domain of signal transducing histidine kinase"/>
    <property type="match status" value="1"/>
</dbReference>
<evidence type="ECO:0000256" key="9">
    <source>
        <dbReference type="ARBA" id="ARBA00022777"/>
    </source>
</evidence>
<dbReference type="InterPro" id="IPR008207">
    <property type="entry name" value="Sig_transdc_His_kin_Hpt_dom"/>
</dbReference>
<dbReference type="InterPro" id="IPR035965">
    <property type="entry name" value="PAS-like_dom_sf"/>
</dbReference>
<dbReference type="InterPro" id="IPR001789">
    <property type="entry name" value="Sig_transdc_resp-reg_receiver"/>
</dbReference>
<dbReference type="CDD" id="cd00082">
    <property type="entry name" value="HisKA"/>
    <property type="match status" value="1"/>
</dbReference>
<keyword evidence="8" id="KW-0547">Nucleotide-binding</keyword>
<dbReference type="SMART" id="SM00086">
    <property type="entry name" value="PAC"/>
    <property type="match status" value="4"/>
</dbReference>
<evidence type="ECO:0000256" key="10">
    <source>
        <dbReference type="ARBA" id="ARBA00022840"/>
    </source>
</evidence>
<dbReference type="InterPro" id="IPR004358">
    <property type="entry name" value="Sig_transdc_His_kin-like_C"/>
</dbReference>
<dbReference type="SUPFAM" id="SSF52172">
    <property type="entry name" value="CheY-like"/>
    <property type="match status" value="1"/>
</dbReference>
<dbReference type="Pfam" id="PF00072">
    <property type="entry name" value="Response_reg"/>
    <property type="match status" value="1"/>
</dbReference>
<dbReference type="Pfam" id="PF08447">
    <property type="entry name" value="PAS_3"/>
    <property type="match status" value="1"/>
</dbReference>
<dbReference type="Pfam" id="PF01627">
    <property type="entry name" value="Hpt"/>
    <property type="match status" value="1"/>
</dbReference>
<dbReference type="PROSITE" id="PS50885">
    <property type="entry name" value="HAMP"/>
    <property type="match status" value="1"/>
</dbReference>
<evidence type="ECO:0000256" key="1">
    <source>
        <dbReference type="ARBA" id="ARBA00000085"/>
    </source>
</evidence>
<accession>A0AA47KMN0</accession>
<evidence type="ECO:0000256" key="2">
    <source>
        <dbReference type="ARBA" id="ARBA00004651"/>
    </source>
</evidence>
<evidence type="ECO:0000313" key="25">
    <source>
        <dbReference type="EMBL" id="WBA09622.1"/>
    </source>
</evidence>
<gene>
    <name evidence="25" type="ORF">N8M53_05340</name>
</gene>
<dbReference type="SUPFAM" id="SSF158472">
    <property type="entry name" value="HAMP domain-like"/>
    <property type="match status" value="1"/>
</dbReference>
<evidence type="ECO:0000256" key="17">
    <source>
        <dbReference type="PROSITE-ProRule" id="PRU00169"/>
    </source>
</evidence>
<dbReference type="FunFam" id="3.30.565.10:FF:000010">
    <property type="entry name" value="Sensor histidine kinase RcsC"/>
    <property type="match status" value="1"/>
</dbReference>
<proteinExistence type="predicted"/>
<dbReference type="InterPro" id="IPR003661">
    <property type="entry name" value="HisK_dim/P_dom"/>
</dbReference>
<feature type="domain" description="PAS" evidence="21">
    <location>
        <begin position="854"/>
        <end position="898"/>
    </location>
</feature>
<evidence type="ECO:0000256" key="7">
    <source>
        <dbReference type="ARBA" id="ARBA00022692"/>
    </source>
</evidence>
<dbReference type="CDD" id="cd16922">
    <property type="entry name" value="HATPase_EvgS-ArcB-TorS-like"/>
    <property type="match status" value="1"/>
</dbReference>
<dbReference type="Gene3D" id="1.10.287.130">
    <property type="match status" value="1"/>
</dbReference>
<evidence type="ECO:0000259" key="24">
    <source>
        <dbReference type="PROSITE" id="PS50894"/>
    </source>
</evidence>
<dbReference type="PROSITE" id="PS50894">
    <property type="entry name" value="HPT"/>
    <property type="match status" value="1"/>
</dbReference>
<dbReference type="SUPFAM" id="SSF47226">
    <property type="entry name" value="Histidine-containing phosphotransfer domain, HPT domain"/>
    <property type="match status" value="1"/>
</dbReference>
<keyword evidence="13 18" id="KW-0472">Membrane</keyword>
<dbReference type="InterPro" id="IPR011006">
    <property type="entry name" value="CheY-like_superfamily"/>
</dbReference>
<evidence type="ECO:0000256" key="11">
    <source>
        <dbReference type="ARBA" id="ARBA00022989"/>
    </source>
</evidence>
<feature type="domain" description="PAS" evidence="21">
    <location>
        <begin position="693"/>
        <end position="747"/>
    </location>
</feature>
<evidence type="ECO:0000259" key="20">
    <source>
        <dbReference type="PROSITE" id="PS50110"/>
    </source>
</evidence>
<feature type="domain" description="PAS" evidence="21">
    <location>
        <begin position="420"/>
        <end position="487"/>
    </location>
</feature>
<keyword evidence="7 18" id="KW-0812">Transmembrane</keyword>
<feature type="domain" description="PAC" evidence="22">
    <location>
        <begin position="901"/>
        <end position="954"/>
    </location>
</feature>
<dbReference type="Proteomes" id="UP001164748">
    <property type="component" value="Chromosome"/>
</dbReference>
<keyword evidence="6" id="KW-0808">Transferase</keyword>
<dbReference type="SUPFAM" id="SSF55874">
    <property type="entry name" value="ATPase domain of HSP90 chaperone/DNA topoisomerase II/histidine kinase"/>
    <property type="match status" value="1"/>
</dbReference>
<feature type="modified residue" description="Phosphohistidine" evidence="16">
    <location>
        <position position="1538"/>
    </location>
</feature>
<dbReference type="InterPro" id="IPR000014">
    <property type="entry name" value="PAS"/>
</dbReference>
<reference evidence="25" key="1">
    <citation type="submission" date="2022-09" db="EMBL/GenBank/DDBJ databases">
        <authorList>
            <person name="Li Z.-J."/>
        </authorList>
    </citation>
    <scope>NUCLEOTIDE SEQUENCE</scope>
    <source>
        <strain evidence="25">TGB11</strain>
    </source>
</reference>
<dbReference type="SMART" id="SM00091">
    <property type="entry name" value="PAS"/>
    <property type="match status" value="4"/>
</dbReference>
<evidence type="ECO:0000259" key="22">
    <source>
        <dbReference type="PROSITE" id="PS50113"/>
    </source>
</evidence>
<evidence type="ECO:0000256" key="16">
    <source>
        <dbReference type="PROSITE-ProRule" id="PRU00110"/>
    </source>
</evidence>
<keyword evidence="9" id="KW-0418">Kinase</keyword>
<dbReference type="Pfam" id="PF13426">
    <property type="entry name" value="PAS_9"/>
    <property type="match status" value="1"/>
</dbReference>
<evidence type="ECO:0000256" key="12">
    <source>
        <dbReference type="ARBA" id="ARBA00023012"/>
    </source>
</evidence>
<protein>
    <recommendedName>
        <fullName evidence="15">Sensory/regulatory protein RpfC</fullName>
        <ecNumber evidence="3">2.7.13.3</ecNumber>
    </recommendedName>
</protein>
<dbReference type="SMART" id="SM00387">
    <property type="entry name" value="HATPase_c"/>
    <property type="match status" value="1"/>
</dbReference>
<dbReference type="SMART" id="SM00448">
    <property type="entry name" value="REC"/>
    <property type="match status" value="1"/>
</dbReference>
<dbReference type="Pfam" id="PF00989">
    <property type="entry name" value="PAS"/>
    <property type="match status" value="2"/>
</dbReference>
<keyword evidence="10" id="KW-0067">ATP-binding</keyword>
<dbReference type="InterPro" id="IPR013767">
    <property type="entry name" value="PAS_fold"/>
</dbReference>
<dbReference type="PANTHER" id="PTHR45339">
    <property type="entry name" value="HYBRID SIGNAL TRANSDUCTION HISTIDINE KINASE J"/>
    <property type="match status" value="1"/>
</dbReference>
<evidence type="ECO:0000256" key="15">
    <source>
        <dbReference type="ARBA" id="ARBA00068150"/>
    </source>
</evidence>
<dbReference type="PRINTS" id="PR00344">
    <property type="entry name" value="BCTRLSENSOR"/>
</dbReference>
<feature type="domain" description="PAC" evidence="22">
    <location>
        <begin position="490"/>
        <end position="542"/>
    </location>
</feature>
<dbReference type="GO" id="GO:0000155">
    <property type="term" value="F:phosphorelay sensor kinase activity"/>
    <property type="evidence" value="ECO:0007669"/>
    <property type="project" value="InterPro"/>
</dbReference>
<evidence type="ECO:0000256" key="18">
    <source>
        <dbReference type="SAM" id="Phobius"/>
    </source>
</evidence>
<evidence type="ECO:0000256" key="8">
    <source>
        <dbReference type="ARBA" id="ARBA00022741"/>
    </source>
</evidence>
<dbReference type="GO" id="GO:0006355">
    <property type="term" value="P:regulation of DNA-templated transcription"/>
    <property type="evidence" value="ECO:0007669"/>
    <property type="project" value="InterPro"/>
</dbReference>
<dbReference type="InterPro" id="IPR013655">
    <property type="entry name" value="PAS_fold_3"/>
</dbReference>
<dbReference type="Gene3D" id="1.20.120.160">
    <property type="entry name" value="HPT domain"/>
    <property type="match status" value="1"/>
</dbReference>
<dbReference type="Gene3D" id="6.10.340.10">
    <property type="match status" value="1"/>
</dbReference>
<evidence type="ECO:0000256" key="6">
    <source>
        <dbReference type="ARBA" id="ARBA00022679"/>
    </source>
</evidence>
<feature type="domain" description="HPt" evidence="24">
    <location>
        <begin position="1499"/>
        <end position="1590"/>
    </location>
</feature>
<dbReference type="SMART" id="SM00388">
    <property type="entry name" value="HisKA"/>
    <property type="match status" value="1"/>
</dbReference>
<feature type="domain" description="PAS" evidence="21">
    <location>
        <begin position="558"/>
        <end position="611"/>
    </location>
</feature>
<evidence type="ECO:0000256" key="3">
    <source>
        <dbReference type="ARBA" id="ARBA00012438"/>
    </source>
</evidence>
<dbReference type="InterPro" id="IPR000700">
    <property type="entry name" value="PAS-assoc_C"/>
</dbReference>
<dbReference type="Gene3D" id="3.40.50.2300">
    <property type="match status" value="1"/>
</dbReference>
<feature type="transmembrane region" description="Helical" evidence="18">
    <location>
        <begin position="6"/>
        <end position="27"/>
    </location>
</feature>
<evidence type="ECO:0000313" key="26">
    <source>
        <dbReference type="Proteomes" id="UP001164748"/>
    </source>
</evidence>
<dbReference type="NCBIfam" id="TIGR00229">
    <property type="entry name" value="sensory_box"/>
    <property type="match status" value="4"/>
</dbReference>
<dbReference type="InterPro" id="IPR001610">
    <property type="entry name" value="PAC"/>
</dbReference>
<feature type="domain" description="Histidine kinase" evidence="19">
    <location>
        <begin position="972"/>
        <end position="1194"/>
    </location>
</feature>
<dbReference type="Gene3D" id="3.30.450.20">
    <property type="entry name" value="PAS domain"/>
    <property type="match status" value="4"/>
</dbReference>
<dbReference type="Pfam" id="PF00512">
    <property type="entry name" value="HisKA"/>
    <property type="match status" value="1"/>
</dbReference>
<dbReference type="FunFam" id="1.10.287.130:FF:000002">
    <property type="entry name" value="Two-component osmosensing histidine kinase"/>
    <property type="match status" value="1"/>
</dbReference>
<dbReference type="InterPro" id="IPR003660">
    <property type="entry name" value="HAMP_dom"/>
</dbReference>
<sequence length="1594" mass="178616">MKFSVKLPIILLMLGGLMLASVTVVSWKGRDLLQESILTNIERDAALLIRLIERNLFERYHDARAFPLSLGSIESDSLSNRQVNDNTVRNLNELIANYKVYRRIAIVSMEGELLAINNQNKHGKSLAPLDLSQAQIMNSVWFNEILNGQTLDPEQPNSTYVTGPERFIFGSNATSYDMIFASVIRNTANRAVGIWVNVVDFSTVESIVAESYDLLAKRGLVSAELTLLDRHGRIIVDYDPVGQNEATYQRDFQVLGKLNLATNGVEGARLAVAGLTGSNISTHYRKQVDQVTGFAHTEGAYDYPGLGWSAMIRVEVGEALLAPNTLYKNSFIMTATLLSLIVLLAFYVSRQVFKPLGQLSTAVRKLARGEHNFSLPQRDRGDEVGIMASELLKLRDIVSERESLIRETEEQRFQLDIQSRAIEATATGIIVSDVRLADYPIIYANKAFETLTGYSSKEVVGKNCRFLQADDRDQPEFERLRYALKNALSCSVVVRNYKKDGTLFYNNLRLDPIFDDAGALTHYIGMQSDITEFKQVDDEAKFKLEQEIQRRTQDLQESEGRLRTVFDTALDGMVVIDTQGNILEVNRSLELIFGRIREELVGENVSILMPDKYKADHDGFISQYQLTGSKKLIGTPRKLQGMHKSGREFPIEVSVGETWFGDTQGFVGVIKDITVEEDVKQRERRLQDALKEREVIYRTAFDQAAVGICRVDLEGNFIEVNDRMSEILGYSQEALLQLSYQDITHPDHLAASHAQVAQLTIGESRSFSMDKQYITQGGEALWATVSVSTVMDEDGSPRYFIAALEDISQRKAIEGELLSAKRARDELLRGMQLASDAGGICNWSMDVKTGELKWDENMYRLYGLSPESPVNYEVWKSCIHPDDRQKAIEEVEAALNESNVFNSEFRILHPETHKVRWIKAAANVVKDEQVGREVLFGINLDITHDRQTQAKLEKESVMARNANEAKSRFLATMSHEIRTPMNGVIGMVDLLKETPLEPEQSKMVSTIRDSSFSLLEIINDILDFSKIESGQMELDPTDVNLLDLIEKTLDALWVSADQKGVELFFSHDYATPDFIWVDPVRVRQILLNLLGNAIKFTSKETEGGHVFVKTTYSHDSQMLTLSIRDTGVGMTHEQMDKLFKPFTQADSSTTRRYGGTGLGLSISKSFVDMMGGEIRVESEFGKGSEFIVQVPAPSSAKTHETNRRYPFSAFSFVLFIDHEPLENTCIALLESLHPREILDANVTVPANWNPDTMIAVTTDESILERHQGMRCLLLGDDLAGHDTYKYPGPYRLNRYPLKPSEFVLGAAVMCGLESPDVDWNEAVNGDVLAYSSQLDAQMCGTILCAEDQPTNQLVLAKQLKQLGYQFEMTSDGKEALEKWHQGEYAMLLTDCHMPEMDGFELAAEIRRLEAEENRERTLIIAITANALVGEADHCLQSGMDDYISKPVELQTLKRVLALRLRGRALRKGEPAVAETSEDVSHTEPLIDDSQLEKVIGSSDQEMKRAILSMFWEGVSADVNALEQAIVGADDDKVRAIAHGAKGASASSGAMRLSELFRVIENSSHDLEQVRAVFTEISAMMTAIETDLREEKIIQ</sequence>
<organism evidence="25 26">
    <name type="scientific">Salinivibrio kushneri</name>
    <dbReference type="NCBI Taxonomy" id="1908198"/>
    <lineage>
        <taxon>Bacteria</taxon>
        <taxon>Pseudomonadati</taxon>
        <taxon>Pseudomonadota</taxon>
        <taxon>Gammaproteobacteria</taxon>
        <taxon>Vibrionales</taxon>
        <taxon>Vibrionaceae</taxon>
        <taxon>Salinivibrio</taxon>
    </lineage>
</organism>
<dbReference type="InterPro" id="IPR003594">
    <property type="entry name" value="HATPase_dom"/>
</dbReference>
<evidence type="ECO:0000256" key="13">
    <source>
        <dbReference type="ARBA" id="ARBA00023136"/>
    </source>
</evidence>
<dbReference type="Gene3D" id="2.10.70.100">
    <property type="match status" value="1"/>
</dbReference>
<dbReference type="PROSITE" id="PS50112">
    <property type="entry name" value="PAS"/>
    <property type="match status" value="4"/>
</dbReference>
<dbReference type="PROSITE" id="PS50113">
    <property type="entry name" value="PAC"/>
    <property type="match status" value="3"/>
</dbReference>
<dbReference type="EC" id="2.7.13.3" evidence="3"/>
<dbReference type="InterPro" id="IPR036890">
    <property type="entry name" value="HATPase_C_sf"/>
</dbReference>
<dbReference type="InterPro" id="IPR005467">
    <property type="entry name" value="His_kinase_dom"/>
</dbReference>
<dbReference type="GO" id="GO:0005886">
    <property type="term" value="C:plasma membrane"/>
    <property type="evidence" value="ECO:0007669"/>
    <property type="project" value="UniProtKB-SubCell"/>
</dbReference>